<gene>
    <name evidence="1" type="ORF">GEV02_05855</name>
</gene>
<evidence type="ECO:0000313" key="1">
    <source>
        <dbReference type="EMBL" id="MQA37665.1"/>
    </source>
</evidence>
<sequence length="295" mass="33550">MNVETSYTGFCIYCGDAGTTDEHHISQWLGGISYIKKSCCYKCQKIINDGIENPMSKGIFWSPRKFLGLRSSSNSKDPLPLTLIKSDSEEVKVKVPLEHNPGFLTLVALPEPSILSCDRPTLRTGEMNLQFITSVFDPEKHEEFKRRYPSEYVATGELKLVPFMRLLAKIAHGFAIHSGIPFRPLLREFILYGDRAQGEFFVGGQSGFGPKSEHSIVYEADWINIRGTDFLEVRIQLFALASMPVYRIIVGEALDYIDCEVFEKMWNIDIELRDLTTKKEGYLYQMLLKYGDDGS</sequence>
<keyword evidence="2" id="KW-1185">Reference proteome</keyword>
<dbReference type="AlphaFoldDB" id="A0A6A7MY56"/>
<protein>
    <recommendedName>
        <fullName evidence="3">HNH endonuclease</fullName>
    </recommendedName>
</protein>
<name>A0A6A7MY56_9BURK</name>
<accession>A0A6A7MY56</accession>
<dbReference type="Proteomes" id="UP000440498">
    <property type="component" value="Unassembled WGS sequence"/>
</dbReference>
<dbReference type="EMBL" id="WHUG01000002">
    <property type="protein sequence ID" value="MQA37665.1"/>
    <property type="molecule type" value="Genomic_DNA"/>
</dbReference>
<dbReference type="RefSeq" id="WP_152837043.1">
    <property type="nucleotide sequence ID" value="NZ_WHUG01000002.1"/>
</dbReference>
<evidence type="ECO:0008006" key="3">
    <source>
        <dbReference type="Google" id="ProtNLM"/>
    </source>
</evidence>
<reference evidence="1 2" key="1">
    <citation type="submission" date="2019-10" db="EMBL/GenBank/DDBJ databases">
        <title>Two novel species isolated from a subtropical stream in China.</title>
        <authorList>
            <person name="Lu H."/>
        </authorList>
    </citation>
    <scope>NUCLEOTIDE SEQUENCE [LARGE SCALE GENOMIC DNA]</scope>
    <source>
        <strain evidence="1 2">FT29W</strain>
    </source>
</reference>
<evidence type="ECO:0000313" key="2">
    <source>
        <dbReference type="Proteomes" id="UP000440498"/>
    </source>
</evidence>
<organism evidence="1 2">
    <name type="scientific">Rugamonas aquatica</name>
    <dbReference type="NCBI Taxonomy" id="2743357"/>
    <lineage>
        <taxon>Bacteria</taxon>
        <taxon>Pseudomonadati</taxon>
        <taxon>Pseudomonadota</taxon>
        <taxon>Betaproteobacteria</taxon>
        <taxon>Burkholderiales</taxon>
        <taxon>Oxalobacteraceae</taxon>
        <taxon>Telluria group</taxon>
        <taxon>Rugamonas</taxon>
    </lineage>
</organism>
<comment type="caution">
    <text evidence="1">The sequence shown here is derived from an EMBL/GenBank/DDBJ whole genome shotgun (WGS) entry which is preliminary data.</text>
</comment>
<proteinExistence type="predicted"/>